<dbReference type="Proteomes" id="UP001221924">
    <property type="component" value="Unassembled WGS sequence"/>
</dbReference>
<dbReference type="PROSITE" id="PS00061">
    <property type="entry name" value="ADH_SHORT"/>
    <property type="match status" value="1"/>
</dbReference>
<dbReference type="Gene3D" id="3.40.50.720">
    <property type="entry name" value="NAD(P)-binding Rossmann-like Domain"/>
    <property type="match status" value="1"/>
</dbReference>
<dbReference type="CDD" id="cd05233">
    <property type="entry name" value="SDR_c"/>
    <property type="match status" value="1"/>
</dbReference>
<dbReference type="Pfam" id="PF13561">
    <property type="entry name" value="adh_short_C2"/>
    <property type="match status" value="1"/>
</dbReference>
<dbReference type="Proteomes" id="UP000283341">
    <property type="component" value="Unassembled WGS sequence"/>
</dbReference>
<dbReference type="SUPFAM" id="SSF51735">
    <property type="entry name" value="NAD(P)-binding Rossmann-fold domains"/>
    <property type="match status" value="1"/>
</dbReference>
<dbReference type="InterPro" id="IPR036291">
    <property type="entry name" value="NAD(P)-bd_dom_sf"/>
</dbReference>
<dbReference type="PANTHER" id="PTHR43477:SF1">
    <property type="entry name" value="DIHYDROANTICAPSIN 7-DEHYDROGENASE"/>
    <property type="match status" value="1"/>
</dbReference>
<dbReference type="GO" id="GO:0016491">
    <property type="term" value="F:oxidoreductase activity"/>
    <property type="evidence" value="ECO:0007669"/>
    <property type="project" value="UniProtKB-KW"/>
</dbReference>
<name>A0A412IHV3_9BACE</name>
<comment type="caution">
    <text evidence="4">The sequence shown here is derived from an EMBL/GenBank/DDBJ whole genome shotgun (WGS) entry which is preliminary data.</text>
</comment>
<keyword evidence="2" id="KW-0560">Oxidoreductase</keyword>
<dbReference type="GeneID" id="26160401"/>
<evidence type="ECO:0000256" key="2">
    <source>
        <dbReference type="ARBA" id="ARBA00023002"/>
    </source>
</evidence>
<reference evidence="3" key="2">
    <citation type="submission" date="2023-03" db="EMBL/GenBank/DDBJ databases">
        <title>DFI Biobank Strains.</title>
        <authorList>
            <person name="Mostad J."/>
            <person name="Paddock L."/>
            <person name="Medina S."/>
            <person name="Waligurski E."/>
            <person name="Barat B."/>
            <person name="Smith R."/>
            <person name="Burgo V."/>
            <person name="Metcalfe C."/>
            <person name="Woodson C."/>
            <person name="Sundararajan A."/>
            <person name="Ramaswamy R."/>
            <person name="Lin H."/>
            <person name="Pamer E.G."/>
        </authorList>
    </citation>
    <scope>NUCLEOTIDE SEQUENCE</scope>
    <source>
        <strain evidence="3">DFI.9.5</strain>
    </source>
</reference>
<dbReference type="InterPro" id="IPR051122">
    <property type="entry name" value="SDR_DHRS6-like"/>
</dbReference>
<dbReference type="AlphaFoldDB" id="A0A412IHV3"/>
<protein>
    <submittedName>
        <fullName evidence="3">SDR family NAD(P)-dependent oxidoreductase</fullName>
    </submittedName>
    <submittedName>
        <fullName evidence="4">SDR family oxidoreductase</fullName>
    </submittedName>
</protein>
<dbReference type="InterPro" id="IPR002347">
    <property type="entry name" value="SDR_fam"/>
</dbReference>
<evidence type="ECO:0000313" key="3">
    <source>
        <dbReference type="EMBL" id="MDE8694843.1"/>
    </source>
</evidence>
<gene>
    <name evidence="4" type="ORF">DWX97_11530</name>
    <name evidence="3" type="ORF">PZH42_12090</name>
</gene>
<dbReference type="PRINTS" id="PR00081">
    <property type="entry name" value="GDHRDH"/>
</dbReference>
<dbReference type="EMBL" id="QRVJ01000008">
    <property type="protein sequence ID" value="RGS36782.1"/>
    <property type="molecule type" value="Genomic_DNA"/>
</dbReference>
<dbReference type="RefSeq" id="WP_007664345.1">
    <property type="nucleotide sequence ID" value="NZ_CAXKYC010000010.1"/>
</dbReference>
<evidence type="ECO:0000256" key="1">
    <source>
        <dbReference type="ARBA" id="ARBA00006484"/>
    </source>
</evidence>
<dbReference type="PANTHER" id="PTHR43477">
    <property type="entry name" value="DIHYDROANTICAPSIN 7-DEHYDROGENASE"/>
    <property type="match status" value="1"/>
</dbReference>
<dbReference type="PRINTS" id="PR00080">
    <property type="entry name" value="SDRFAMILY"/>
</dbReference>
<comment type="similarity">
    <text evidence="1">Belongs to the short-chain dehydrogenases/reductases (SDR) family.</text>
</comment>
<accession>A0A412IHV3</accession>
<organism evidence="4 5">
    <name type="scientific">Bacteroides cellulosilyticus</name>
    <dbReference type="NCBI Taxonomy" id="246787"/>
    <lineage>
        <taxon>Bacteria</taxon>
        <taxon>Pseudomonadati</taxon>
        <taxon>Bacteroidota</taxon>
        <taxon>Bacteroidia</taxon>
        <taxon>Bacteroidales</taxon>
        <taxon>Bacteroidaceae</taxon>
        <taxon>Bacteroides</taxon>
    </lineage>
</organism>
<dbReference type="FunFam" id="3.40.50.720:FF:000084">
    <property type="entry name" value="Short-chain dehydrogenase reductase"/>
    <property type="match status" value="1"/>
</dbReference>
<dbReference type="EMBL" id="JARFID010000009">
    <property type="protein sequence ID" value="MDE8694843.1"/>
    <property type="molecule type" value="Genomic_DNA"/>
</dbReference>
<reference evidence="4 5" key="1">
    <citation type="submission" date="2018-08" db="EMBL/GenBank/DDBJ databases">
        <title>A genome reference for cultivated species of the human gut microbiota.</title>
        <authorList>
            <person name="Zou Y."/>
            <person name="Xue W."/>
            <person name="Luo G."/>
        </authorList>
    </citation>
    <scope>NUCLEOTIDE SEQUENCE [LARGE SCALE GENOMIC DNA]</scope>
    <source>
        <strain evidence="4 5">AF22-3AC</strain>
    </source>
</reference>
<sequence length="248" mass="26397">MYNPFTLESKTILVTGASSGIGRSTAIECSKLGAKLIITGRNAERLKETFLMLVGEGHQNIAADLSDDAQIDELVEQLPNLNGLVNNAGLTETILTQFVKRENIEKVLGINTIAPILLTQKILKKKKISCGGSIVFTCSISGTCVAGGGNVLYSTSKGAIHGFVKNAALDLAVKGIRVNEVCPGMINTSILDRGKIGEEELRIEASKYPMKRFGNPNEVSYGIIYLLSDASSFVTGTGIVIDGGFTLQ</sequence>
<dbReference type="InterPro" id="IPR020904">
    <property type="entry name" value="Sc_DH/Rdtase_CS"/>
</dbReference>
<evidence type="ECO:0000313" key="5">
    <source>
        <dbReference type="Proteomes" id="UP000283341"/>
    </source>
</evidence>
<proteinExistence type="inferred from homology"/>
<evidence type="ECO:0000313" key="4">
    <source>
        <dbReference type="EMBL" id="RGS36782.1"/>
    </source>
</evidence>